<organism evidence="2 3">
    <name type="scientific">Streptomyces goshikiensis</name>
    <dbReference type="NCBI Taxonomy" id="1942"/>
    <lineage>
        <taxon>Bacteria</taxon>
        <taxon>Bacillati</taxon>
        <taxon>Actinomycetota</taxon>
        <taxon>Actinomycetes</taxon>
        <taxon>Kitasatosporales</taxon>
        <taxon>Streptomycetaceae</taxon>
        <taxon>Streptomyces</taxon>
    </lineage>
</organism>
<dbReference type="Proteomes" id="UP001432075">
    <property type="component" value="Chromosome"/>
</dbReference>
<feature type="domain" description="CdiI immunity protein" evidence="1">
    <location>
        <begin position="123"/>
        <end position="209"/>
    </location>
</feature>
<evidence type="ECO:0000313" key="2">
    <source>
        <dbReference type="EMBL" id="WUO48064.1"/>
    </source>
</evidence>
<reference evidence="2" key="1">
    <citation type="submission" date="2022-10" db="EMBL/GenBank/DDBJ databases">
        <title>The complete genomes of actinobacterial strains from the NBC collection.</title>
        <authorList>
            <person name="Joergensen T.S."/>
            <person name="Alvarez Arevalo M."/>
            <person name="Sterndorff E.B."/>
            <person name="Faurdal D."/>
            <person name="Vuksanovic O."/>
            <person name="Mourched A.-S."/>
            <person name="Charusanti P."/>
            <person name="Shaw S."/>
            <person name="Blin K."/>
            <person name="Weber T."/>
        </authorList>
    </citation>
    <scope>NUCLEOTIDE SEQUENCE</scope>
    <source>
        <strain evidence="2">NBC_00283</strain>
    </source>
</reference>
<evidence type="ECO:0000259" key="1">
    <source>
        <dbReference type="Pfam" id="PF18593"/>
    </source>
</evidence>
<accession>A0ABZ1RNK9</accession>
<dbReference type="EMBL" id="CP108057">
    <property type="protein sequence ID" value="WUO48064.1"/>
    <property type="molecule type" value="Genomic_DNA"/>
</dbReference>
<evidence type="ECO:0000313" key="3">
    <source>
        <dbReference type="Proteomes" id="UP001432075"/>
    </source>
</evidence>
<dbReference type="RefSeq" id="WP_328776364.1">
    <property type="nucleotide sequence ID" value="NZ_CP108057.1"/>
</dbReference>
<protein>
    <submittedName>
        <fullName evidence="2">Contact-dependent growth inhibition system immunity protein</fullName>
    </submittedName>
</protein>
<dbReference type="InterPro" id="IPR041129">
    <property type="entry name" value="CdiI_2"/>
</dbReference>
<name>A0ABZ1RNK9_9ACTN</name>
<gene>
    <name evidence="2" type="ORF">OHU17_20705</name>
</gene>
<keyword evidence="3" id="KW-1185">Reference proteome</keyword>
<proteinExistence type="predicted"/>
<dbReference type="Pfam" id="PF18593">
    <property type="entry name" value="CdiI_2"/>
    <property type="match status" value="1"/>
</dbReference>
<sequence length="236" mass="26114">MTPSNDRFRELRELLSSYEETGYVFDDTEKRRGVALSAYLRQAARDPARAAEAAAEIDDLIETGLFSDEIADDVDLLPHINPPRGETVENCLAVIGRHLRQFLAEPANPSQSPPCTAWEWRERFPGLQHLLAAYFHQDSSLEYSSYGEALDDYVSGASESDLRQLADEIREFLILNESDQLLKKSAVTLGLAILPPRGVRLRQWLTDVRGIALQGTAPRGGSGWGVQATRGGFGPS</sequence>